<organism evidence="3 4">
    <name type="scientific">Dryococelus australis</name>
    <dbReference type="NCBI Taxonomy" id="614101"/>
    <lineage>
        <taxon>Eukaryota</taxon>
        <taxon>Metazoa</taxon>
        <taxon>Ecdysozoa</taxon>
        <taxon>Arthropoda</taxon>
        <taxon>Hexapoda</taxon>
        <taxon>Insecta</taxon>
        <taxon>Pterygota</taxon>
        <taxon>Neoptera</taxon>
        <taxon>Polyneoptera</taxon>
        <taxon>Phasmatodea</taxon>
        <taxon>Verophasmatodea</taxon>
        <taxon>Anareolatae</taxon>
        <taxon>Phasmatidae</taxon>
        <taxon>Eurycanthinae</taxon>
        <taxon>Dryococelus</taxon>
    </lineage>
</organism>
<protein>
    <recommendedName>
        <fullName evidence="5">YqaJ viral recombinase domain-containing protein</fullName>
    </recommendedName>
</protein>
<evidence type="ECO:0008006" key="5">
    <source>
        <dbReference type="Google" id="ProtNLM"/>
    </source>
</evidence>
<dbReference type="EMBL" id="JARBHB010000005">
    <property type="protein sequence ID" value="KAJ8882925.1"/>
    <property type="molecule type" value="Genomic_DNA"/>
</dbReference>
<dbReference type="Proteomes" id="UP001159363">
    <property type="component" value="Chromosome 4"/>
</dbReference>
<reference evidence="3 4" key="1">
    <citation type="submission" date="2023-02" db="EMBL/GenBank/DDBJ databases">
        <title>LHISI_Scaffold_Assembly.</title>
        <authorList>
            <person name="Stuart O.P."/>
            <person name="Cleave R."/>
            <person name="Magrath M.J.L."/>
            <person name="Mikheyev A.S."/>
        </authorList>
    </citation>
    <scope>NUCLEOTIDE SEQUENCE [LARGE SCALE GENOMIC DNA]</scope>
    <source>
        <strain evidence="3">Daus_M_001</strain>
        <tissue evidence="3">Leg muscle</tissue>
    </source>
</reference>
<evidence type="ECO:0000259" key="1">
    <source>
        <dbReference type="Pfam" id="PF09588"/>
    </source>
</evidence>
<evidence type="ECO:0000313" key="3">
    <source>
        <dbReference type="EMBL" id="KAJ8882925.1"/>
    </source>
</evidence>
<dbReference type="InterPro" id="IPR049012">
    <property type="entry name" value="Mutator_transp_dom"/>
</dbReference>
<dbReference type="CDD" id="cd22343">
    <property type="entry name" value="PDDEXK_lambda_exonuclease-like"/>
    <property type="match status" value="1"/>
</dbReference>
<dbReference type="PANTHER" id="PTHR46609">
    <property type="entry name" value="EXONUCLEASE, PHAGE-TYPE/RECB, C-TERMINAL DOMAIN-CONTAINING PROTEIN"/>
    <property type="match status" value="1"/>
</dbReference>
<comment type="caution">
    <text evidence="3">The sequence shown here is derived from an EMBL/GenBank/DDBJ whole genome shotgun (WGS) entry which is preliminary data.</text>
</comment>
<proteinExistence type="predicted"/>
<evidence type="ECO:0000313" key="4">
    <source>
        <dbReference type="Proteomes" id="UP001159363"/>
    </source>
</evidence>
<dbReference type="InterPro" id="IPR019080">
    <property type="entry name" value="YqaJ_viral_recombinase"/>
</dbReference>
<gene>
    <name evidence="3" type="ORF">PR048_014764</name>
</gene>
<feature type="domain" description="YqaJ viral recombinase" evidence="1">
    <location>
        <begin position="221"/>
        <end position="339"/>
    </location>
</feature>
<accession>A0ABQ9HFA6</accession>
<dbReference type="Gene3D" id="3.90.320.10">
    <property type="match status" value="1"/>
</dbReference>
<dbReference type="InterPro" id="IPR011604">
    <property type="entry name" value="PDDEXK-like_dom_sf"/>
</dbReference>
<dbReference type="PANTHER" id="PTHR46609:SF8">
    <property type="entry name" value="YQAJ VIRAL RECOMBINASE DOMAIN-CONTAINING PROTEIN"/>
    <property type="match status" value="1"/>
</dbReference>
<dbReference type="Pfam" id="PF09588">
    <property type="entry name" value="YqaJ"/>
    <property type="match status" value="1"/>
</dbReference>
<dbReference type="InterPro" id="IPR011335">
    <property type="entry name" value="Restrct_endonuc-II-like"/>
</dbReference>
<dbReference type="SUPFAM" id="SSF52980">
    <property type="entry name" value="Restriction endonuclease-like"/>
    <property type="match status" value="1"/>
</dbReference>
<feature type="domain" description="Mutator-like transposase" evidence="2">
    <location>
        <begin position="57"/>
        <end position="167"/>
    </location>
</feature>
<evidence type="ECO:0000259" key="2">
    <source>
        <dbReference type="Pfam" id="PF20700"/>
    </source>
</evidence>
<name>A0ABQ9HFA6_9NEOP</name>
<dbReference type="Pfam" id="PF20700">
    <property type="entry name" value="Mutator"/>
    <property type="match status" value="1"/>
</dbReference>
<sequence length="374" mass="43096">MPEEENSECVSTPAVTNVLSGRRIVDIVYLFTQIQNEKHHGGSDCSFMDMDFVKEKVDGFHCDGDSSVHRKLLETMPYSPNLMVEKVECKNHVLRNYCHKLTDLTNNRKLPVTSRNLLKHQIPRFRTAVDKAIKYRVAGNEPLNTRICMLKADVENSPLHIFGDHEHYDVYFCDGKRINYVLREQYKTRSAAAISFNNVGEYMRVIHKTMMGGNSPGIYTKKFVDQQKRARENRKHQSTKGTQYGIANEPVAKRNMAEEHGIVAIEFDLLEDSEYPFLGATPDAIMEAKCPLSADKYGSPTEAVDSIQMSYCTIVNGKLLLRRDSNYYQVQGQFHISGRKYSYFVVYTSQWMAYEVIEKDDEFWNDRMAQSLCR</sequence>
<keyword evidence="4" id="KW-1185">Reference proteome</keyword>
<dbReference type="InterPro" id="IPR051703">
    <property type="entry name" value="NF-kappa-B_Signaling_Reg"/>
</dbReference>